<dbReference type="EMBL" id="QGMY01000001">
    <property type="protein sequence ID" value="PWR74692.1"/>
    <property type="molecule type" value="Genomic_DNA"/>
</dbReference>
<keyword evidence="2" id="KW-1185">Reference proteome</keyword>
<dbReference type="InterPro" id="IPR036493">
    <property type="entry name" value="YunC_sf"/>
</dbReference>
<dbReference type="GeneID" id="97548882"/>
<name>A0A2V2N3G8_9EURY</name>
<dbReference type="SUPFAM" id="SSF102891">
    <property type="entry name" value="Hypothetical protein Ta1206"/>
    <property type="match status" value="1"/>
</dbReference>
<dbReference type="Gene3D" id="3.30.1980.10">
    <property type="entry name" value="Hypothetical protein YunC"/>
    <property type="match status" value="1"/>
</dbReference>
<dbReference type="AlphaFoldDB" id="A0A2V2N3G8"/>
<dbReference type="InterPro" id="IPR014931">
    <property type="entry name" value="DUF1805"/>
</dbReference>
<reference evidence="1 2" key="1">
    <citation type="submission" date="2018-05" db="EMBL/GenBank/DDBJ databases">
        <title>Draft genome of Methanospirillum lacunae Ki8-1.</title>
        <authorList>
            <person name="Dueholm M.S."/>
            <person name="Nielsen P.H."/>
            <person name="Bakmann L.F."/>
            <person name="Otzen D.E."/>
        </authorList>
    </citation>
    <scope>NUCLEOTIDE SEQUENCE [LARGE SCALE GENOMIC DNA]</scope>
    <source>
        <strain evidence="1 2">Ki8-1</strain>
    </source>
</reference>
<evidence type="ECO:0000313" key="2">
    <source>
        <dbReference type="Proteomes" id="UP000245657"/>
    </source>
</evidence>
<sequence>MASESFSVGSKTFMGHVIPIGPVNLVFAMGEKGLVGCGAVDVLALDKFHLPAAKVRPVSTPSVSTINELLSGEIVAVNQAGTALGITIGMSGKDALLRLA</sequence>
<accession>A0A2V2N3G8</accession>
<protein>
    <submittedName>
        <fullName evidence="1">DUF1805 domain-containing protein</fullName>
    </submittedName>
</protein>
<dbReference type="RefSeq" id="WP_109966892.1">
    <property type="nucleotide sequence ID" value="NZ_CP176093.1"/>
</dbReference>
<dbReference type="OrthoDB" id="120833at2157"/>
<dbReference type="Pfam" id="PF08827">
    <property type="entry name" value="DUF1805"/>
    <property type="match status" value="1"/>
</dbReference>
<gene>
    <name evidence="1" type="ORF">DK846_00110</name>
</gene>
<proteinExistence type="predicted"/>
<dbReference type="Proteomes" id="UP000245657">
    <property type="component" value="Unassembled WGS sequence"/>
</dbReference>
<organism evidence="1 2">
    <name type="scientific">Methanospirillum lacunae</name>
    <dbReference type="NCBI Taxonomy" id="668570"/>
    <lineage>
        <taxon>Archaea</taxon>
        <taxon>Methanobacteriati</taxon>
        <taxon>Methanobacteriota</taxon>
        <taxon>Stenosarchaea group</taxon>
        <taxon>Methanomicrobia</taxon>
        <taxon>Methanomicrobiales</taxon>
        <taxon>Methanospirillaceae</taxon>
        <taxon>Methanospirillum</taxon>
    </lineage>
</organism>
<comment type="caution">
    <text evidence="1">The sequence shown here is derived from an EMBL/GenBank/DDBJ whole genome shotgun (WGS) entry which is preliminary data.</text>
</comment>
<evidence type="ECO:0000313" key="1">
    <source>
        <dbReference type="EMBL" id="PWR74692.1"/>
    </source>
</evidence>